<dbReference type="InterPro" id="IPR036291">
    <property type="entry name" value="NAD(P)-bd_dom_sf"/>
</dbReference>
<organism evidence="15 16">
    <name type="scientific">Cinara cedri</name>
    <dbReference type="NCBI Taxonomy" id="506608"/>
    <lineage>
        <taxon>Eukaryota</taxon>
        <taxon>Metazoa</taxon>
        <taxon>Ecdysozoa</taxon>
        <taxon>Arthropoda</taxon>
        <taxon>Hexapoda</taxon>
        <taxon>Insecta</taxon>
        <taxon>Pterygota</taxon>
        <taxon>Neoptera</taxon>
        <taxon>Paraneoptera</taxon>
        <taxon>Hemiptera</taxon>
        <taxon>Sternorrhyncha</taxon>
        <taxon>Aphidomorpha</taxon>
        <taxon>Aphidoidea</taxon>
        <taxon>Aphididae</taxon>
        <taxon>Lachninae</taxon>
        <taxon>Cinara</taxon>
    </lineage>
</organism>
<evidence type="ECO:0000256" key="3">
    <source>
        <dbReference type="ARBA" id="ARBA00011881"/>
    </source>
</evidence>
<keyword evidence="11" id="KW-0547">Nucleotide-binding</keyword>
<dbReference type="SUPFAM" id="SSF51735">
    <property type="entry name" value="NAD(P)-binding Rossmann-fold domains"/>
    <property type="match status" value="1"/>
</dbReference>
<dbReference type="InterPro" id="IPR020831">
    <property type="entry name" value="GlycerAld/Erythrose_P_DH"/>
</dbReference>
<dbReference type="OrthoDB" id="1152826at2759"/>
<dbReference type="EMBL" id="CABPRJ010002422">
    <property type="protein sequence ID" value="VVC45944.1"/>
    <property type="molecule type" value="Genomic_DNA"/>
</dbReference>
<dbReference type="GO" id="GO:0051287">
    <property type="term" value="F:NAD binding"/>
    <property type="evidence" value="ECO:0007669"/>
    <property type="project" value="InterPro"/>
</dbReference>
<dbReference type="InterPro" id="IPR020828">
    <property type="entry name" value="GlycerAld_3-P_DH_NAD(P)-bd"/>
</dbReference>
<name>A0A5E4NTJ4_9HEMI</name>
<evidence type="ECO:0000256" key="7">
    <source>
        <dbReference type="ARBA" id="ARBA00047698"/>
    </source>
</evidence>
<evidence type="ECO:0000313" key="16">
    <source>
        <dbReference type="Proteomes" id="UP000325440"/>
    </source>
</evidence>
<evidence type="ECO:0000256" key="11">
    <source>
        <dbReference type="PIRSR" id="PIRSR000149-3"/>
    </source>
</evidence>
<comment type="catalytic activity">
    <reaction evidence="7">
        <text>D-glyceraldehyde 3-phosphate + phosphate + NAD(+) = (2R)-3-phospho-glyceroyl phosphate + NADH + H(+)</text>
        <dbReference type="Rhea" id="RHEA:10300"/>
        <dbReference type="ChEBI" id="CHEBI:15378"/>
        <dbReference type="ChEBI" id="CHEBI:43474"/>
        <dbReference type="ChEBI" id="CHEBI:57540"/>
        <dbReference type="ChEBI" id="CHEBI:57604"/>
        <dbReference type="ChEBI" id="CHEBI:57945"/>
        <dbReference type="ChEBI" id="CHEBI:59776"/>
        <dbReference type="EC" id="1.2.1.12"/>
    </reaction>
</comment>
<comment type="pathway">
    <text evidence="1">Carbohydrate biosynthesis; Calvin cycle.</text>
</comment>
<dbReference type="GO" id="GO:0047100">
    <property type="term" value="F:glyceraldehyde-3-phosphate dehydrogenase (NADP+) (phosphorylating) activity"/>
    <property type="evidence" value="ECO:0007669"/>
    <property type="project" value="UniProtKB-EC"/>
</dbReference>
<feature type="binding site" evidence="11">
    <location>
        <position position="171"/>
    </location>
    <ligand>
        <name>NAD(+)</name>
        <dbReference type="ChEBI" id="CHEBI:57540"/>
    </ligand>
</feature>
<evidence type="ECO:0000256" key="1">
    <source>
        <dbReference type="ARBA" id="ARBA00005215"/>
    </source>
</evidence>
<dbReference type="FunFam" id="3.40.50.720:FF:000001">
    <property type="entry name" value="Glyceraldehyde-3-phosphate dehydrogenase"/>
    <property type="match status" value="1"/>
</dbReference>
<evidence type="ECO:0000256" key="10">
    <source>
        <dbReference type="PIRSR" id="PIRSR000149-2"/>
    </source>
</evidence>
<dbReference type="CDD" id="cd05214">
    <property type="entry name" value="GAPDH_I_N"/>
    <property type="match status" value="1"/>
</dbReference>
<dbReference type="PIRSF" id="PIRSF000149">
    <property type="entry name" value="GAP_DH"/>
    <property type="match status" value="1"/>
</dbReference>
<comment type="catalytic activity">
    <reaction evidence="8">
        <text>D-glyceraldehyde 3-phosphate + phosphate + NADP(+) = (2R)-3-phospho-glyceroyl phosphate + NADPH + H(+)</text>
        <dbReference type="Rhea" id="RHEA:10296"/>
        <dbReference type="ChEBI" id="CHEBI:15378"/>
        <dbReference type="ChEBI" id="CHEBI:43474"/>
        <dbReference type="ChEBI" id="CHEBI:57604"/>
        <dbReference type="ChEBI" id="CHEBI:57783"/>
        <dbReference type="ChEBI" id="CHEBI:58349"/>
        <dbReference type="ChEBI" id="CHEBI:59776"/>
        <dbReference type="EC" id="1.2.1.13"/>
    </reaction>
</comment>
<dbReference type="AlphaFoldDB" id="A0A5E4NTJ4"/>
<evidence type="ECO:0000259" key="14">
    <source>
        <dbReference type="SMART" id="SM00846"/>
    </source>
</evidence>
<feature type="binding site" evidence="10">
    <location>
        <position position="231"/>
    </location>
    <ligand>
        <name>D-glyceraldehyde 3-phosphate</name>
        <dbReference type="ChEBI" id="CHEBI:59776"/>
    </ligand>
</feature>
<protein>
    <recommendedName>
        <fullName evidence="6">glyceraldehyde-3-phosphate dehydrogenase (NADP(+)) (phosphorylating)</fullName>
        <ecNumber evidence="6">1.2.1.13</ecNumber>
    </recommendedName>
</protein>
<evidence type="ECO:0000313" key="15">
    <source>
        <dbReference type="EMBL" id="VVC45944.1"/>
    </source>
</evidence>
<evidence type="ECO:0000256" key="8">
    <source>
        <dbReference type="ARBA" id="ARBA00052787"/>
    </source>
</evidence>
<evidence type="ECO:0000256" key="13">
    <source>
        <dbReference type="RuleBase" id="RU000397"/>
    </source>
</evidence>
<dbReference type="PANTHER" id="PTHR10836">
    <property type="entry name" value="GLYCERALDEHYDE 3-PHOSPHATE DEHYDROGENASE"/>
    <property type="match status" value="1"/>
</dbReference>
<dbReference type="GO" id="GO:0006096">
    <property type="term" value="P:glycolytic process"/>
    <property type="evidence" value="ECO:0007669"/>
    <property type="project" value="TreeGrafter"/>
</dbReference>
<comment type="similarity">
    <text evidence="2 13">Belongs to the glyceraldehyde-3-phosphate dehydrogenase family.</text>
</comment>
<feature type="binding site" evidence="10">
    <location>
        <begin position="200"/>
        <end position="202"/>
    </location>
    <ligand>
        <name>D-glyceraldehyde 3-phosphate</name>
        <dbReference type="ChEBI" id="CHEBI:59776"/>
    </ligand>
</feature>
<dbReference type="PRINTS" id="PR00078">
    <property type="entry name" value="G3PDHDRGNASE"/>
</dbReference>
<evidence type="ECO:0000256" key="4">
    <source>
        <dbReference type="ARBA" id="ARBA00023002"/>
    </source>
</evidence>
<evidence type="ECO:0000256" key="5">
    <source>
        <dbReference type="ARBA" id="ARBA00023027"/>
    </source>
</evidence>
<feature type="active site" description="Nucleophile" evidence="9">
    <location>
        <position position="201"/>
    </location>
</feature>
<dbReference type="Pfam" id="PF00044">
    <property type="entry name" value="Gp_dh_N"/>
    <property type="match status" value="1"/>
</dbReference>
<sequence>MLRKVSAIMVNALKRTCAPRSIYPCGMRTACNSPAASPSPVCCPPESESSDEVIPVAINGMGRIGKCLMRLAFSRGINIVAVNQPFATSEMIAHSLKYDTVHGKYTGSVCANDGYLCINGKCVRLYHEQNPEKIPWKDTSVKYVIDATGKFTVQEALSKHLTAGAKKVVLTAPSKDVPMFVKGVNFDTLKNTLNVVSNASCTTNCAAPLIHLMNKKFGVNNCLLTTTHAVTSTQQVHDGLNYRSAYGNIVPSATGAAKAVGLVIPELKGKVDGDSARVPTLDVSLLKLYMNVKNEVTVEAIKSEIKTQAAGSMKGVVTYIDDQKYVSSDFLGSHYSSIVDFKQIQVIDKFVTISAWYDNEMGYANRVLDLIKHVMQVDR</sequence>
<feature type="binding site" evidence="11">
    <location>
        <begin position="63"/>
        <end position="64"/>
    </location>
    <ligand>
        <name>NAD(+)</name>
        <dbReference type="ChEBI" id="CHEBI:57540"/>
    </ligand>
</feature>
<evidence type="ECO:0000256" key="9">
    <source>
        <dbReference type="PIRSR" id="PIRSR000149-1"/>
    </source>
</evidence>
<dbReference type="Gene3D" id="3.40.50.720">
    <property type="entry name" value="NAD(P)-binding Rossmann-like Domain"/>
    <property type="match status" value="1"/>
</dbReference>
<dbReference type="Pfam" id="PF02800">
    <property type="entry name" value="Gp_dh_C"/>
    <property type="match status" value="1"/>
</dbReference>
<reference evidence="15 16" key="1">
    <citation type="submission" date="2019-08" db="EMBL/GenBank/DDBJ databases">
        <authorList>
            <person name="Alioto T."/>
            <person name="Alioto T."/>
            <person name="Gomez Garrido J."/>
        </authorList>
    </citation>
    <scope>NUCLEOTIDE SEQUENCE [LARGE SCALE GENOMIC DNA]</scope>
</reference>
<keyword evidence="5 11" id="KW-0520">NAD</keyword>
<evidence type="ECO:0000256" key="2">
    <source>
        <dbReference type="ARBA" id="ARBA00007406"/>
    </source>
</evidence>
<comment type="subunit">
    <text evidence="3">Homotetramer.</text>
</comment>
<dbReference type="PANTHER" id="PTHR10836:SF76">
    <property type="entry name" value="GLYCERALDEHYDE-3-PHOSPHATE DEHYDROGENASE-RELATED"/>
    <property type="match status" value="1"/>
</dbReference>
<keyword evidence="4" id="KW-0560">Oxidoreductase</keyword>
<dbReference type="Proteomes" id="UP000325440">
    <property type="component" value="Unassembled WGS sequence"/>
</dbReference>
<feature type="binding site" evidence="10">
    <location>
        <begin position="254"/>
        <end position="255"/>
    </location>
    <ligand>
        <name>D-glyceraldehyde 3-phosphate</name>
        <dbReference type="ChEBI" id="CHEBI:59776"/>
    </ligand>
</feature>
<gene>
    <name evidence="15" type="ORF">CINCED_3A003822</name>
</gene>
<feature type="site" description="Activates thiol group during catalysis" evidence="12">
    <location>
        <position position="228"/>
    </location>
</feature>
<dbReference type="SMART" id="SM00846">
    <property type="entry name" value="Gp_dh_N"/>
    <property type="match status" value="1"/>
</dbReference>
<dbReference type="InterPro" id="IPR020829">
    <property type="entry name" value="GlycerAld_3-P_DH_cat"/>
</dbReference>
<dbReference type="SUPFAM" id="SSF55347">
    <property type="entry name" value="Glyceraldehyde-3-phosphate dehydrogenase-like, C-terminal domain"/>
    <property type="match status" value="1"/>
</dbReference>
<dbReference type="EC" id="1.2.1.13" evidence="6"/>
<dbReference type="GO" id="GO:0004365">
    <property type="term" value="F:glyceraldehyde-3-phosphate dehydrogenase (NAD+) (phosphorylating) activity"/>
    <property type="evidence" value="ECO:0007669"/>
    <property type="project" value="UniProtKB-EC"/>
</dbReference>
<feature type="binding site" evidence="11">
    <location>
        <position position="359"/>
    </location>
    <ligand>
        <name>NAD(+)</name>
        <dbReference type="ChEBI" id="CHEBI:57540"/>
    </ligand>
</feature>
<proteinExistence type="inferred from homology"/>
<evidence type="ECO:0000256" key="6">
    <source>
        <dbReference type="ARBA" id="ARBA00039137"/>
    </source>
</evidence>
<keyword evidence="16" id="KW-1185">Reference proteome</keyword>
<dbReference type="Gene3D" id="3.30.360.10">
    <property type="entry name" value="Dihydrodipicolinate Reductase, domain 2"/>
    <property type="match status" value="1"/>
</dbReference>
<accession>A0A5E4NTJ4</accession>
<evidence type="ECO:0000256" key="12">
    <source>
        <dbReference type="PIRSR" id="PIRSR000149-4"/>
    </source>
</evidence>
<feature type="domain" description="Glyceraldehyde 3-phosphate dehydrogenase NAD(P) binding" evidence="14">
    <location>
        <begin position="54"/>
        <end position="201"/>
    </location>
</feature>
<dbReference type="GO" id="GO:0005829">
    <property type="term" value="C:cytosol"/>
    <property type="evidence" value="ECO:0007669"/>
    <property type="project" value="TreeGrafter"/>
</dbReference>
<feature type="binding site" evidence="10">
    <location>
        <position position="277"/>
    </location>
    <ligand>
        <name>D-glyceraldehyde 3-phosphate</name>
        <dbReference type="ChEBI" id="CHEBI:59776"/>
    </ligand>
</feature>
<dbReference type="FunFam" id="3.30.360.10:FF:000002">
    <property type="entry name" value="Glyceraldehyde-3-phosphate dehydrogenase"/>
    <property type="match status" value="1"/>
</dbReference>